<protein>
    <submittedName>
        <fullName evidence="2">Uncharacterized protein</fullName>
    </submittedName>
</protein>
<proteinExistence type="predicted"/>
<sequence length="644" mass="73389">MADEVDLVGHLSPVIEVGDEEDTVAELVEWPCLKGFRVEYPTGSCWFREFRKAKSSIDGIWGHAFGYRAQFDYGLTLPLTNLAKSVINMIGACPTQLNCNFWEVILVCETLNKRWAASGSERRITAKDFLEYYAMKYVTATDGAYLSSSSSRPCFFDLSSAGRVWNDNLLWVSGECLQRSDEEPLKLNNRTLTKGINCKVSRKESFIDAVAREGTELEAVLKELVISRFKRAARKDDKVRRSQAKRRMAEKTLCTMKEKLLTPELNTPLKLARLNEMLDGPVVLEESEGADLRPRFEVEAGFLEEHCRAKAREKMVAVLDDEFKKDRSIELEKRISHLEGEKNQFEDNLTREKETFQLELEKEREAAALNLKEVRAESVAEAERLEIENSRLRVVDIEALLEVEKKSSVELQDVCVCTLCLATKTCFLVGRPRRHWLSRTCKFVSMFLSIYFPIRRICGFDSQYKDRLDDNVKLSLKLEEAKSQVEDMTATILSRDLALSQLTSELAELKEKAASGSRHEAELAEYRIRALNDEISDMKSNIRTLNEQLLKKEIDLDTARTDLAVSEADFEKLNSSIAGKDLELRNSAQMRDSLIARLDRLKADLRRLKGRESQSRADLAEVQAKNKSLVDDLAHARGNVRRAV</sequence>
<evidence type="ECO:0000256" key="1">
    <source>
        <dbReference type="SAM" id="Coils"/>
    </source>
</evidence>
<organism evidence="2 3">
    <name type="scientific">Kingdonia uniflora</name>
    <dbReference type="NCBI Taxonomy" id="39325"/>
    <lineage>
        <taxon>Eukaryota</taxon>
        <taxon>Viridiplantae</taxon>
        <taxon>Streptophyta</taxon>
        <taxon>Embryophyta</taxon>
        <taxon>Tracheophyta</taxon>
        <taxon>Spermatophyta</taxon>
        <taxon>Magnoliopsida</taxon>
        <taxon>Ranunculales</taxon>
        <taxon>Circaeasteraceae</taxon>
        <taxon>Kingdonia</taxon>
    </lineage>
</organism>
<accession>A0A7J7M9V2</accession>
<dbReference type="Proteomes" id="UP000541444">
    <property type="component" value="Unassembled WGS sequence"/>
</dbReference>
<reference evidence="2 3" key="1">
    <citation type="journal article" date="2020" name="IScience">
        <title>Genome Sequencing of the Endangered Kingdonia uniflora (Circaeasteraceae, Ranunculales) Reveals Potential Mechanisms of Evolutionary Specialization.</title>
        <authorList>
            <person name="Sun Y."/>
            <person name="Deng T."/>
            <person name="Zhang A."/>
            <person name="Moore M.J."/>
            <person name="Landis J.B."/>
            <person name="Lin N."/>
            <person name="Zhang H."/>
            <person name="Zhang X."/>
            <person name="Huang J."/>
            <person name="Zhang X."/>
            <person name="Sun H."/>
            <person name="Wang H."/>
        </authorList>
    </citation>
    <scope>NUCLEOTIDE SEQUENCE [LARGE SCALE GENOMIC DNA]</scope>
    <source>
        <strain evidence="2">TB1705</strain>
        <tissue evidence="2">Leaf</tissue>
    </source>
</reference>
<dbReference type="AlphaFoldDB" id="A0A7J7M9V2"/>
<comment type="caution">
    <text evidence="2">The sequence shown here is derived from an EMBL/GenBank/DDBJ whole genome shotgun (WGS) entry which is preliminary data.</text>
</comment>
<feature type="coiled-coil region" evidence="1">
    <location>
        <begin position="328"/>
        <end position="388"/>
    </location>
</feature>
<evidence type="ECO:0000313" key="3">
    <source>
        <dbReference type="Proteomes" id="UP000541444"/>
    </source>
</evidence>
<dbReference type="EMBL" id="JACGCM010001690">
    <property type="protein sequence ID" value="KAF6151528.1"/>
    <property type="molecule type" value="Genomic_DNA"/>
</dbReference>
<keyword evidence="3" id="KW-1185">Reference proteome</keyword>
<feature type="coiled-coil region" evidence="1">
    <location>
        <begin position="471"/>
        <end position="639"/>
    </location>
</feature>
<name>A0A7J7M9V2_9MAGN</name>
<keyword evidence="1" id="KW-0175">Coiled coil</keyword>
<gene>
    <name evidence="2" type="ORF">GIB67_016340</name>
</gene>
<evidence type="ECO:0000313" key="2">
    <source>
        <dbReference type="EMBL" id="KAF6151528.1"/>
    </source>
</evidence>